<dbReference type="InterPro" id="IPR053320">
    <property type="entry name" value="Protein_DD3-3_O-glyco"/>
</dbReference>
<dbReference type="PROSITE" id="PS50002">
    <property type="entry name" value="SH3"/>
    <property type="match status" value="1"/>
</dbReference>
<name>A0A2R5G3J4_9STRA</name>
<evidence type="ECO:0000256" key="4">
    <source>
        <dbReference type="SAM" id="Phobius"/>
    </source>
</evidence>
<dbReference type="InParanoid" id="A0A2R5G3J4"/>
<feature type="chain" id="PRO_5015357235" evidence="5">
    <location>
        <begin position="22"/>
        <end position="797"/>
    </location>
</feature>
<feature type="region of interest" description="Disordered" evidence="3">
    <location>
        <begin position="182"/>
        <end position="202"/>
    </location>
</feature>
<dbReference type="SMART" id="SM00326">
    <property type="entry name" value="SH3"/>
    <property type="match status" value="1"/>
</dbReference>
<feature type="signal peptide" evidence="5">
    <location>
        <begin position="1"/>
        <end position="21"/>
    </location>
</feature>
<dbReference type="OrthoDB" id="167398at2759"/>
<dbReference type="InterPro" id="IPR036028">
    <property type="entry name" value="SH3-like_dom_sf"/>
</dbReference>
<comment type="caution">
    <text evidence="7">The sequence shown here is derived from an EMBL/GenBank/DDBJ whole genome shotgun (WGS) entry which is preliminary data.</text>
</comment>
<keyword evidence="8" id="KW-1185">Reference proteome</keyword>
<keyword evidence="4" id="KW-1133">Transmembrane helix</keyword>
<feature type="domain" description="SH3" evidence="6">
    <location>
        <begin position="729"/>
        <end position="789"/>
    </location>
</feature>
<keyword evidence="4" id="KW-0812">Transmembrane</keyword>
<dbReference type="EMBL" id="BEYU01000009">
    <property type="protein sequence ID" value="GBG24889.1"/>
    <property type="molecule type" value="Genomic_DNA"/>
</dbReference>
<organism evidence="7 8">
    <name type="scientific">Hondaea fermentalgiana</name>
    <dbReference type="NCBI Taxonomy" id="2315210"/>
    <lineage>
        <taxon>Eukaryota</taxon>
        <taxon>Sar</taxon>
        <taxon>Stramenopiles</taxon>
        <taxon>Bigyra</taxon>
        <taxon>Labyrinthulomycetes</taxon>
        <taxon>Thraustochytrida</taxon>
        <taxon>Thraustochytriidae</taxon>
        <taxon>Hondaea</taxon>
    </lineage>
</organism>
<evidence type="ECO:0000313" key="7">
    <source>
        <dbReference type="EMBL" id="GBG24889.1"/>
    </source>
</evidence>
<dbReference type="FunFam" id="2.30.30.40:FF:000072">
    <property type="entry name" value="Unconventional Myosin IB"/>
    <property type="match status" value="1"/>
</dbReference>
<dbReference type="PRINTS" id="PR00452">
    <property type="entry name" value="SH3DOMAIN"/>
</dbReference>
<protein>
    <submittedName>
        <fullName evidence="7">Protein DD3-3</fullName>
    </submittedName>
</protein>
<dbReference type="Gene3D" id="2.30.30.40">
    <property type="entry name" value="SH3 Domains"/>
    <property type="match status" value="1"/>
</dbReference>
<dbReference type="Pfam" id="PF14604">
    <property type="entry name" value="SH3_9"/>
    <property type="match status" value="1"/>
</dbReference>
<evidence type="ECO:0000256" key="2">
    <source>
        <dbReference type="PROSITE-ProRule" id="PRU00192"/>
    </source>
</evidence>
<keyword evidence="1 2" id="KW-0728">SH3 domain</keyword>
<evidence type="ECO:0000256" key="3">
    <source>
        <dbReference type="SAM" id="MobiDB-lite"/>
    </source>
</evidence>
<dbReference type="CDD" id="cd00174">
    <property type="entry name" value="SH3"/>
    <property type="match status" value="1"/>
</dbReference>
<dbReference type="SUPFAM" id="SSF50044">
    <property type="entry name" value="SH3-domain"/>
    <property type="match status" value="1"/>
</dbReference>
<evidence type="ECO:0000256" key="5">
    <source>
        <dbReference type="SAM" id="SignalP"/>
    </source>
</evidence>
<reference evidence="7 8" key="1">
    <citation type="submission" date="2017-12" db="EMBL/GenBank/DDBJ databases">
        <title>Sequencing, de novo assembly and annotation of complete genome of a new Thraustochytrid species, strain FCC1311.</title>
        <authorList>
            <person name="Sedici K."/>
            <person name="Godart F."/>
            <person name="Aiese Cigliano R."/>
            <person name="Sanseverino W."/>
            <person name="Barakat M."/>
            <person name="Ortet P."/>
            <person name="Marechal E."/>
            <person name="Cagnac O."/>
            <person name="Amato A."/>
        </authorList>
    </citation>
    <scope>NUCLEOTIDE SEQUENCE [LARGE SCALE GENOMIC DNA]</scope>
</reference>
<gene>
    <name evidence="7" type="ORF">FCC1311_011072</name>
</gene>
<dbReference type="Proteomes" id="UP000241890">
    <property type="component" value="Unassembled WGS sequence"/>
</dbReference>
<keyword evidence="5" id="KW-0732">Signal</keyword>
<accession>A0A2R5G3J4</accession>
<dbReference type="PANTHER" id="PTHR35170">
    <property type="entry name" value="PROTEIN DD3-3"/>
    <property type="match status" value="1"/>
</dbReference>
<dbReference type="AlphaFoldDB" id="A0A2R5G3J4"/>
<dbReference type="PANTHER" id="PTHR35170:SF1">
    <property type="entry name" value="PROTEIN DD3-3"/>
    <property type="match status" value="1"/>
</dbReference>
<feature type="transmembrane region" description="Helical" evidence="4">
    <location>
        <begin position="667"/>
        <end position="690"/>
    </location>
</feature>
<feature type="region of interest" description="Disordered" evidence="3">
    <location>
        <begin position="513"/>
        <end position="541"/>
    </location>
</feature>
<evidence type="ECO:0000256" key="1">
    <source>
        <dbReference type="ARBA" id="ARBA00022443"/>
    </source>
</evidence>
<feature type="compositionally biased region" description="Polar residues" evidence="3">
    <location>
        <begin position="184"/>
        <end position="194"/>
    </location>
</feature>
<evidence type="ECO:0000313" key="8">
    <source>
        <dbReference type="Proteomes" id="UP000241890"/>
    </source>
</evidence>
<proteinExistence type="predicted"/>
<dbReference type="InterPro" id="IPR001452">
    <property type="entry name" value="SH3_domain"/>
</dbReference>
<sequence>MSCRSLVTLVTLLSLASQAYADVYMHNPRGSNNRNCNNSNNKARANANRLFDSQNNNNGGYSCPRAYPFDCYKYNDDDEEEARATCNAINTDLTEDQQESAVDEDGFLVHPDAINTPKMYYYANSILSVEWTNQHGSGANDKVHSDLIIQVACEDDEAGTFTMTDDCGSDAVGEVCYPRDGTPIHNQDTTNTATIPDDPDAQDNYRYGRHESYRFYEFCKNVERNKGLFTADQDLNSNKRDARFTRQNPNGARYGLECPEESEYYPWWAPSPWIDVAILTSDMDRCDKIAPESQNVKEKFYCSCPDCTGTGALPNNYRHCVEQGGTWESHPAWNTVYNGVTAPECVSAAFSRDNHLGNVAGNGQNYFYNWTIPDYLAGRKTCVLRLRYNISSSDFDHVSVNGDSTLNDDLSPIRDRDNNPEDVFYSIDNLCTTSNCKLGLAINSDQIGRTFQDRSYSFEVRERPSGSDCENIYNLNVRGKRGNIVDTYPAVEYDFVPNKLVITEDDCVHVQWTGSDYNPNRNPNSGEGGPPNPNNLNEGKTDRSNLVQVSEESGNYIISDATSFNIFNTDTATYRRLAFLDQDVEDADTCYTISTLRDVHENDNNAADRDHRNCMKLSGQKTPYFDAGLLKSNEGTYRYMSTRNNNFSNRSQKGMLMVQAGGLSSGAVAGVVMGSLLGAAGVAAALVFFVRPRMRRRAAARAQAAQASKPSPAAYTAPKLAGTASPGAALTVTAHALYEHTANESGELTFAAGDRITVLKQDASGWWEGRLDSGQVGVFPSNYVSLDSADRGAAIAV</sequence>
<keyword evidence="4" id="KW-0472">Membrane</keyword>
<evidence type="ECO:0000259" key="6">
    <source>
        <dbReference type="PROSITE" id="PS50002"/>
    </source>
</evidence>